<dbReference type="AlphaFoldDB" id="A0A3E1NY02"/>
<sequence>MDNHIHLALNASDRSYFAILKKEIHAMAVAGGLSEKRIAELDIIVAEIVTNLVKHAGGGQVLAKLIEENGKQGIEIISIDNGPGMSDVTRMVADGVSTKNTLGHGLGAMKRLSDVFQIYSLKNWGTIILVRVFNKAPSSKAFKTEIRSVIIPKPGETASGDDFFSIVDKDYVKLFLGDGLGHGPEAAKAMQVAGAAFMECPYTDPVEIIRYINVAVKRTRGMVGTVAVFDLASRKWRICGVGNIITKVCSAGNSKNYLTYNGIIGLNVPNTLSAQEIPYEDGQYVLMTSDGLKTRWDTLKYTSIMRYDLSILCASLIKDFARLTDDMSAVACKINL</sequence>
<dbReference type="EMBL" id="QTJV01000009">
    <property type="protein sequence ID" value="RFM32628.1"/>
    <property type="molecule type" value="Genomic_DNA"/>
</dbReference>
<keyword evidence="2" id="KW-0723">Serine/threonine-protein kinase</keyword>
<keyword evidence="2" id="KW-0808">Transferase</keyword>
<keyword evidence="2" id="KW-0418">Kinase</keyword>
<dbReference type="SUPFAM" id="SSF55874">
    <property type="entry name" value="ATPase domain of HSP90 chaperone/DNA topoisomerase II/histidine kinase"/>
    <property type="match status" value="1"/>
</dbReference>
<dbReference type="Pfam" id="PF07228">
    <property type="entry name" value="SpoIIE"/>
    <property type="match status" value="1"/>
</dbReference>
<dbReference type="Gene3D" id="3.30.565.10">
    <property type="entry name" value="Histidine kinase-like ATPase, C-terminal domain"/>
    <property type="match status" value="1"/>
</dbReference>
<dbReference type="SMART" id="SM00331">
    <property type="entry name" value="PP2C_SIG"/>
    <property type="match status" value="1"/>
</dbReference>
<dbReference type="InterPro" id="IPR039248">
    <property type="entry name" value="Ptase_RsbX"/>
</dbReference>
<keyword evidence="3" id="KW-1185">Reference proteome</keyword>
<dbReference type="InterPro" id="IPR001932">
    <property type="entry name" value="PPM-type_phosphatase-like_dom"/>
</dbReference>
<dbReference type="PANTHER" id="PTHR35801:SF1">
    <property type="entry name" value="PHOSPHOSERINE PHOSPHATASE RSBX"/>
    <property type="match status" value="1"/>
</dbReference>
<dbReference type="Gene3D" id="3.60.40.10">
    <property type="entry name" value="PPM-type phosphatase domain"/>
    <property type="match status" value="1"/>
</dbReference>
<name>A0A3E1NY02_9BACT</name>
<protein>
    <submittedName>
        <fullName evidence="2">Serine/threonine protein kinase</fullName>
    </submittedName>
</protein>
<gene>
    <name evidence="2" type="ORF">DXN04_23425</name>
</gene>
<dbReference type="SUPFAM" id="SSF81606">
    <property type="entry name" value="PP2C-like"/>
    <property type="match status" value="1"/>
</dbReference>
<dbReference type="GO" id="GO:0004674">
    <property type="term" value="F:protein serine/threonine kinase activity"/>
    <property type="evidence" value="ECO:0007669"/>
    <property type="project" value="UniProtKB-KW"/>
</dbReference>
<proteinExistence type="predicted"/>
<dbReference type="Pfam" id="PF13581">
    <property type="entry name" value="HATPase_c_2"/>
    <property type="match status" value="1"/>
</dbReference>
<feature type="domain" description="PPM-type phosphatase" evidence="1">
    <location>
        <begin position="143"/>
        <end position="334"/>
    </location>
</feature>
<evidence type="ECO:0000313" key="2">
    <source>
        <dbReference type="EMBL" id="RFM32628.1"/>
    </source>
</evidence>
<accession>A0A3E1NY02</accession>
<organism evidence="2 3">
    <name type="scientific">Chitinophaga silvisoli</name>
    <dbReference type="NCBI Taxonomy" id="2291814"/>
    <lineage>
        <taxon>Bacteria</taxon>
        <taxon>Pseudomonadati</taxon>
        <taxon>Bacteroidota</taxon>
        <taxon>Chitinophagia</taxon>
        <taxon>Chitinophagales</taxon>
        <taxon>Chitinophagaceae</taxon>
        <taxon>Chitinophaga</taxon>
    </lineage>
</organism>
<dbReference type="RefSeq" id="WP_116855821.1">
    <property type="nucleotide sequence ID" value="NZ_QTJV01000009.1"/>
</dbReference>
<comment type="caution">
    <text evidence="2">The sequence shown here is derived from an EMBL/GenBank/DDBJ whole genome shotgun (WGS) entry which is preliminary data.</text>
</comment>
<dbReference type="OrthoDB" id="479131at2"/>
<dbReference type="InterPro" id="IPR003594">
    <property type="entry name" value="HATPase_dom"/>
</dbReference>
<dbReference type="CDD" id="cd16934">
    <property type="entry name" value="HATPase_RsbT-like"/>
    <property type="match status" value="1"/>
</dbReference>
<dbReference type="InterPro" id="IPR036457">
    <property type="entry name" value="PPM-type-like_dom_sf"/>
</dbReference>
<dbReference type="PANTHER" id="PTHR35801">
    <property type="entry name" value="PHOSPHOSERINE PHOSPHATASE RSBX"/>
    <property type="match status" value="1"/>
</dbReference>
<evidence type="ECO:0000259" key="1">
    <source>
        <dbReference type="SMART" id="SM00331"/>
    </source>
</evidence>
<evidence type="ECO:0000313" key="3">
    <source>
        <dbReference type="Proteomes" id="UP000261174"/>
    </source>
</evidence>
<dbReference type="Proteomes" id="UP000261174">
    <property type="component" value="Unassembled WGS sequence"/>
</dbReference>
<dbReference type="InterPro" id="IPR036890">
    <property type="entry name" value="HATPase_C_sf"/>
</dbReference>
<reference evidence="2 3" key="1">
    <citation type="submission" date="2018-08" db="EMBL/GenBank/DDBJ databases">
        <title>Chitinophaga sp. K20C18050901, a novel bacterium isolated from forest soil.</title>
        <authorList>
            <person name="Wang C."/>
        </authorList>
    </citation>
    <scope>NUCLEOTIDE SEQUENCE [LARGE SCALE GENOMIC DNA]</scope>
    <source>
        <strain evidence="2 3">K20C18050901</strain>
    </source>
</reference>